<evidence type="ECO:0000313" key="2">
    <source>
        <dbReference type="Proteomes" id="UP000585474"/>
    </source>
</evidence>
<comment type="caution">
    <text evidence="1">The sequence shown here is derived from an EMBL/GenBank/DDBJ whole genome shotgun (WGS) entry which is preliminary data.</text>
</comment>
<dbReference type="AlphaFoldDB" id="A0A7J0F4W0"/>
<dbReference type="EMBL" id="BJWL01000008">
    <property type="protein sequence ID" value="GFY92967.1"/>
    <property type="molecule type" value="Genomic_DNA"/>
</dbReference>
<organism evidence="1 2">
    <name type="scientific">Actinidia rufa</name>
    <dbReference type="NCBI Taxonomy" id="165716"/>
    <lineage>
        <taxon>Eukaryota</taxon>
        <taxon>Viridiplantae</taxon>
        <taxon>Streptophyta</taxon>
        <taxon>Embryophyta</taxon>
        <taxon>Tracheophyta</taxon>
        <taxon>Spermatophyta</taxon>
        <taxon>Magnoliopsida</taxon>
        <taxon>eudicotyledons</taxon>
        <taxon>Gunneridae</taxon>
        <taxon>Pentapetalae</taxon>
        <taxon>asterids</taxon>
        <taxon>Ericales</taxon>
        <taxon>Actinidiaceae</taxon>
        <taxon>Actinidia</taxon>
    </lineage>
</organism>
<gene>
    <name evidence="1" type="ORF">Acr_08g0013630</name>
</gene>
<sequence length="223" mass="26043">MTTEKALGEFPQFSLRLQHHYRDLIRHPCRLHQHSLQYDFIQLDLAFMASQNPHPADLQIRTSWCQFSSTSAAKTLCLHLPVRYLPKLVTQQKYIELARKIGYLKAHGHFHFIPSCHRHQLHHYDYQYLHLQQNMTQFEQQPLHGPRFTSGRDHAETWWIQISSFGSTMVTDRESEVWILLGRVSAIQTLSGTIRELGEKEVGGERLSRKNIFSQTPDRGSKG</sequence>
<proteinExistence type="predicted"/>
<keyword evidence="2" id="KW-1185">Reference proteome</keyword>
<reference evidence="1 2" key="1">
    <citation type="submission" date="2019-07" db="EMBL/GenBank/DDBJ databases">
        <title>De Novo Assembly of kiwifruit Actinidia rufa.</title>
        <authorList>
            <person name="Sugita-Konishi S."/>
            <person name="Sato K."/>
            <person name="Mori E."/>
            <person name="Abe Y."/>
            <person name="Kisaki G."/>
            <person name="Hamano K."/>
            <person name="Suezawa K."/>
            <person name="Otani M."/>
            <person name="Fukuda T."/>
            <person name="Manabe T."/>
            <person name="Gomi K."/>
            <person name="Tabuchi M."/>
            <person name="Akimitsu K."/>
            <person name="Kataoka I."/>
        </authorList>
    </citation>
    <scope>NUCLEOTIDE SEQUENCE [LARGE SCALE GENOMIC DNA]</scope>
    <source>
        <strain evidence="2">cv. Fuchu</strain>
    </source>
</reference>
<name>A0A7J0F4W0_9ERIC</name>
<evidence type="ECO:0000313" key="1">
    <source>
        <dbReference type="EMBL" id="GFY92967.1"/>
    </source>
</evidence>
<accession>A0A7J0F4W0</accession>
<protein>
    <submittedName>
        <fullName evidence="1">Uncharacterized protein</fullName>
    </submittedName>
</protein>
<dbReference type="Proteomes" id="UP000585474">
    <property type="component" value="Unassembled WGS sequence"/>
</dbReference>